<feature type="compositionally biased region" description="Acidic residues" evidence="2">
    <location>
        <begin position="51"/>
        <end position="95"/>
    </location>
</feature>
<evidence type="ECO:0000256" key="1">
    <source>
        <dbReference type="ARBA" id="ARBA00007462"/>
    </source>
</evidence>
<comment type="caution">
    <text evidence="3">The sequence shown here is derived from an EMBL/GenBank/DDBJ whole genome shotgun (WGS) entry which is preliminary data.</text>
</comment>
<dbReference type="GO" id="GO:0000460">
    <property type="term" value="P:maturation of 5.8S rRNA"/>
    <property type="evidence" value="ECO:0007669"/>
    <property type="project" value="TreeGrafter"/>
</dbReference>
<dbReference type="PANTHER" id="PTHR13245">
    <property type="entry name" value="RRP15-LIKE PROTEIN"/>
    <property type="match status" value="1"/>
</dbReference>
<dbReference type="AlphaFoldDB" id="A0A9P0VYJ8"/>
<dbReference type="PANTHER" id="PTHR13245:SF14">
    <property type="entry name" value="RRP15-LIKE PROTEIN"/>
    <property type="match status" value="1"/>
</dbReference>
<dbReference type="InterPro" id="IPR012459">
    <property type="entry name" value="Rrp15"/>
</dbReference>
<evidence type="ECO:0000256" key="2">
    <source>
        <dbReference type="SAM" id="MobiDB-lite"/>
    </source>
</evidence>
<dbReference type="Proteomes" id="UP000837801">
    <property type="component" value="Unassembled WGS sequence"/>
</dbReference>
<evidence type="ECO:0000313" key="4">
    <source>
        <dbReference type="Proteomes" id="UP000837801"/>
    </source>
</evidence>
<feature type="compositionally biased region" description="Basic and acidic residues" evidence="2">
    <location>
        <begin position="16"/>
        <end position="50"/>
    </location>
</feature>
<gene>
    <name evidence="3" type="ORF">CLIB1423_09S00584</name>
</gene>
<dbReference type="OrthoDB" id="20949at2759"/>
<proteinExistence type="inferred from homology"/>
<accession>A0A9P0VYJ8</accession>
<evidence type="ECO:0000313" key="3">
    <source>
        <dbReference type="EMBL" id="CAH2353000.1"/>
    </source>
</evidence>
<dbReference type="EMBL" id="CAKXYY010000009">
    <property type="protein sequence ID" value="CAH2353000.1"/>
    <property type="molecule type" value="Genomic_DNA"/>
</dbReference>
<dbReference type="GO" id="GO:0000470">
    <property type="term" value="P:maturation of LSU-rRNA"/>
    <property type="evidence" value="ECO:0007669"/>
    <property type="project" value="TreeGrafter"/>
</dbReference>
<dbReference type="Pfam" id="PF07890">
    <property type="entry name" value="Rrp15p"/>
    <property type="match status" value="1"/>
</dbReference>
<keyword evidence="4" id="KW-1185">Reference proteome</keyword>
<organism evidence="3 4">
    <name type="scientific">[Candida] railenensis</name>
    <dbReference type="NCBI Taxonomy" id="45579"/>
    <lineage>
        <taxon>Eukaryota</taxon>
        <taxon>Fungi</taxon>
        <taxon>Dikarya</taxon>
        <taxon>Ascomycota</taxon>
        <taxon>Saccharomycotina</taxon>
        <taxon>Pichiomycetes</taxon>
        <taxon>Debaryomycetaceae</taxon>
        <taxon>Kurtzmaniella</taxon>
    </lineage>
</organism>
<reference evidence="3" key="1">
    <citation type="submission" date="2022-03" db="EMBL/GenBank/DDBJ databases">
        <authorList>
            <person name="Legras J.-L."/>
            <person name="Devillers H."/>
            <person name="Grondin C."/>
        </authorList>
    </citation>
    <scope>NUCLEOTIDE SEQUENCE</scope>
    <source>
        <strain evidence="3">CLIB 1423</strain>
    </source>
</reference>
<protein>
    <submittedName>
        <fullName evidence="3">Ribosomal RNA-processing protein 15</fullName>
    </submittedName>
</protein>
<feature type="region of interest" description="Disordered" evidence="2">
    <location>
        <begin position="1"/>
        <end position="127"/>
    </location>
</feature>
<sequence length="267" mass="29966">MGAAYKKQKLNGGGLKKKETVKAKIEKKVESESESESDRELEVSDESRREEDDEEEDESSLENLDDIDSSDEDVEVDEDDEVDVADVSSSDDESNDEKNSDSDSDSDSDSEIPKLKKKKNLDDGSESFANAVTAIVGSRLKAYDRSNPILARSKRSLKKLESDKLEAKAKRLLNAEKKDHMDNCRVKNLLPSADQPEKVREIIEKERKLKKIAQRGVVRLFNAVLSTQVKTNQDISKEKVGLTRKNELMNEISKEKFLDLVQAAGQS</sequence>
<comment type="similarity">
    <text evidence="1">Belongs to the RRP15 family.</text>
</comment>
<dbReference type="GO" id="GO:0030687">
    <property type="term" value="C:preribosome, large subunit precursor"/>
    <property type="evidence" value="ECO:0007669"/>
    <property type="project" value="TreeGrafter"/>
</dbReference>
<name>A0A9P0VYJ8_9ASCO</name>